<dbReference type="AlphaFoldDB" id="A0A4Z2I2T4"/>
<name>A0A4Z2I2T4_9TELE</name>
<gene>
    <name evidence="1" type="ORF">EYF80_017956</name>
</gene>
<accession>A0A4Z2I2T4</accession>
<dbReference type="EMBL" id="SRLO01000145">
    <property type="protein sequence ID" value="TNN71785.1"/>
    <property type="molecule type" value="Genomic_DNA"/>
</dbReference>
<reference evidence="1 2" key="1">
    <citation type="submission" date="2019-03" db="EMBL/GenBank/DDBJ databases">
        <title>First draft genome of Liparis tanakae, snailfish: a comprehensive survey of snailfish specific genes.</title>
        <authorList>
            <person name="Kim W."/>
            <person name="Song I."/>
            <person name="Jeong J.-H."/>
            <person name="Kim D."/>
            <person name="Kim S."/>
            <person name="Ryu S."/>
            <person name="Song J.Y."/>
            <person name="Lee S.K."/>
        </authorList>
    </citation>
    <scope>NUCLEOTIDE SEQUENCE [LARGE SCALE GENOMIC DNA]</scope>
    <source>
        <tissue evidence="1">Muscle</tissue>
    </source>
</reference>
<organism evidence="1 2">
    <name type="scientific">Liparis tanakae</name>
    <name type="common">Tanaka's snailfish</name>
    <dbReference type="NCBI Taxonomy" id="230148"/>
    <lineage>
        <taxon>Eukaryota</taxon>
        <taxon>Metazoa</taxon>
        <taxon>Chordata</taxon>
        <taxon>Craniata</taxon>
        <taxon>Vertebrata</taxon>
        <taxon>Euteleostomi</taxon>
        <taxon>Actinopterygii</taxon>
        <taxon>Neopterygii</taxon>
        <taxon>Teleostei</taxon>
        <taxon>Neoteleostei</taxon>
        <taxon>Acanthomorphata</taxon>
        <taxon>Eupercaria</taxon>
        <taxon>Perciformes</taxon>
        <taxon>Cottioidei</taxon>
        <taxon>Cottales</taxon>
        <taxon>Liparidae</taxon>
        <taxon>Liparis</taxon>
    </lineage>
</organism>
<protein>
    <submittedName>
        <fullName evidence="1">Uncharacterized protein</fullName>
    </submittedName>
</protein>
<evidence type="ECO:0000313" key="1">
    <source>
        <dbReference type="EMBL" id="TNN71785.1"/>
    </source>
</evidence>
<evidence type="ECO:0000313" key="2">
    <source>
        <dbReference type="Proteomes" id="UP000314294"/>
    </source>
</evidence>
<proteinExistence type="predicted"/>
<dbReference type="Proteomes" id="UP000314294">
    <property type="component" value="Unassembled WGS sequence"/>
</dbReference>
<sequence length="89" mass="9545">MEMLGLNRDGEHAGKGLGWTVWRKDWTRAAMKPTLASSSAVCWYWGWVRLFGATAAGQAVCGGADWARLSRSSSSATAAMSAPVLRCPL</sequence>
<keyword evidence="2" id="KW-1185">Reference proteome</keyword>
<comment type="caution">
    <text evidence="1">The sequence shown here is derived from an EMBL/GenBank/DDBJ whole genome shotgun (WGS) entry which is preliminary data.</text>
</comment>